<evidence type="ECO:0000313" key="3">
    <source>
        <dbReference type="Proteomes" id="UP001595789"/>
    </source>
</evidence>
<gene>
    <name evidence="2" type="ORF">ACFOWA_01290</name>
</gene>
<name>A0ABV8P3I1_9SPHI</name>
<proteinExistence type="predicted"/>
<keyword evidence="3" id="KW-1185">Reference proteome</keyword>
<dbReference type="InterPro" id="IPR011042">
    <property type="entry name" value="6-blade_b-propeller_TolB-like"/>
</dbReference>
<comment type="caution">
    <text evidence="2">The sequence shown here is derived from an EMBL/GenBank/DDBJ whole genome shotgun (WGS) entry which is preliminary data.</text>
</comment>
<feature type="chain" id="PRO_5046477547" evidence="1">
    <location>
        <begin position="20"/>
        <end position="156"/>
    </location>
</feature>
<dbReference type="PROSITE" id="PS51257">
    <property type="entry name" value="PROKAR_LIPOPROTEIN"/>
    <property type="match status" value="1"/>
</dbReference>
<evidence type="ECO:0000256" key="1">
    <source>
        <dbReference type="SAM" id="SignalP"/>
    </source>
</evidence>
<dbReference type="Gene3D" id="2.120.10.30">
    <property type="entry name" value="TolB, C-terminal domain"/>
    <property type="match status" value="1"/>
</dbReference>
<organism evidence="2 3">
    <name type="scientific">Pedobacter lithocola</name>
    <dbReference type="NCBI Taxonomy" id="1908239"/>
    <lineage>
        <taxon>Bacteria</taxon>
        <taxon>Pseudomonadati</taxon>
        <taxon>Bacteroidota</taxon>
        <taxon>Sphingobacteriia</taxon>
        <taxon>Sphingobacteriales</taxon>
        <taxon>Sphingobacteriaceae</taxon>
        <taxon>Pedobacter</taxon>
    </lineage>
</organism>
<sequence length="156" mass="17575">MKIRFILSVILWVSITLGACNLSPNTHRPNDLTIKKPLLEEVFADSTYQPTGVAIAADGRLFTNYPYWLDKHKYAVAEIRDGQPMAYPNVEWNSFKKGDNGLNKFVCVQSVVADDKGYLWIVDAAGIGLGEVYQKSNKVVKINLSTNSIERIYRFS</sequence>
<evidence type="ECO:0000313" key="2">
    <source>
        <dbReference type="EMBL" id="MFC4209794.1"/>
    </source>
</evidence>
<feature type="signal peptide" evidence="1">
    <location>
        <begin position="1"/>
        <end position="19"/>
    </location>
</feature>
<dbReference type="Proteomes" id="UP001595789">
    <property type="component" value="Unassembled WGS sequence"/>
</dbReference>
<dbReference type="EMBL" id="JBHSBW010000003">
    <property type="protein sequence ID" value="MFC4209794.1"/>
    <property type="molecule type" value="Genomic_DNA"/>
</dbReference>
<accession>A0ABV8P3I1</accession>
<reference evidence="3" key="1">
    <citation type="journal article" date="2019" name="Int. J. Syst. Evol. Microbiol.">
        <title>The Global Catalogue of Microorganisms (GCM) 10K type strain sequencing project: providing services to taxonomists for standard genome sequencing and annotation.</title>
        <authorList>
            <consortium name="The Broad Institute Genomics Platform"/>
            <consortium name="The Broad Institute Genome Sequencing Center for Infectious Disease"/>
            <person name="Wu L."/>
            <person name="Ma J."/>
        </authorList>
    </citation>
    <scope>NUCLEOTIDE SEQUENCE [LARGE SCALE GENOMIC DNA]</scope>
    <source>
        <strain evidence="3">CCM 8691</strain>
    </source>
</reference>
<protein>
    <submittedName>
        <fullName evidence="2">Uncharacterized protein</fullName>
    </submittedName>
</protein>
<dbReference type="RefSeq" id="WP_378981049.1">
    <property type="nucleotide sequence ID" value="NZ_JBHSBW010000003.1"/>
</dbReference>
<keyword evidence="1" id="KW-0732">Signal</keyword>